<protein>
    <submittedName>
        <fullName evidence="4">NAD(P)-dependent dehydrogenase (Short-subunit alcohol dehydrogenase family)</fullName>
    </submittedName>
</protein>
<comment type="similarity">
    <text evidence="1 3">Belongs to the short-chain dehydrogenases/reductases (SDR) family.</text>
</comment>
<keyword evidence="2" id="KW-0560">Oxidoreductase</keyword>
<dbReference type="GO" id="GO:0048038">
    <property type="term" value="F:quinone binding"/>
    <property type="evidence" value="ECO:0007669"/>
    <property type="project" value="TreeGrafter"/>
</dbReference>
<evidence type="ECO:0000256" key="3">
    <source>
        <dbReference type="RuleBase" id="RU000363"/>
    </source>
</evidence>
<dbReference type="PANTHER" id="PTHR42760:SF133">
    <property type="entry name" value="3-OXOACYL-[ACYL-CARRIER-PROTEIN] REDUCTASE"/>
    <property type="match status" value="1"/>
</dbReference>
<dbReference type="SUPFAM" id="SSF51735">
    <property type="entry name" value="NAD(P)-binding Rossmann-fold domains"/>
    <property type="match status" value="1"/>
</dbReference>
<evidence type="ECO:0000256" key="2">
    <source>
        <dbReference type="ARBA" id="ARBA00023002"/>
    </source>
</evidence>
<evidence type="ECO:0000313" key="5">
    <source>
        <dbReference type="Proteomes" id="UP001241537"/>
    </source>
</evidence>
<dbReference type="EMBL" id="JAUSTO010000010">
    <property type="protein sequence ID" value="MDQ0152994.1"/>
    <property type="molecule type" value="Genomic_DNA"/>
</dbReference>
<dbReference type="PRINTS" id="PR00081">
    <property type="entry name" value="GDHRDH"/>
</dbReference>
<dbReference type="GO" id="GO:0016616">
    <property type="term" value="F:oxidoreductase activity, acting on the CH-OH group of donors, NAD or NADP as acceptor"/>
    <property type="evidence" value="ECO:0007669"/>
    <property type="project" value="TreeGrafter"/>
</dbReference>
<reference evidence="4" key="1">
    <citation type="submission" date="2023-07" db="EMBL/GenBank/DDBJ databases">
        <title>Genomic Encyclopedia of Type Strains, Phase IV (KMG-IV): sequencing the most valuable type-strain genomes for metagenomic binning, comparative biology and taxonomic classification.</title>
        <authorList>
            <person name="Goeker M."/>
        </authorList>
    </citation>
    <scope>NUCLEOTIDE SEQUENCE</scope>
    <source>
        <strain evidence="4">DSM 19659</strain>
    </source>
</reference>
<dbReference type="CDD" id="cd05233">
    <property type="entry name" value="SDR_c"/>
    <property type="match status" value="1"/>
</dbReference>
<evidence type="ECO:0000313" key="4">
    <source>
        <dbReference type="EMBL" id="MDQ0152994.1"/>
    </source>
</evidence>
<dbReference type="InterPro" id="IPR036291">
    <property type="entry name" value="NAD(P)-bd_dom_sf"/>
</dbReference>
<dbReference type="GO" id="GO:0008206">
    <property type="term" value="P:bile acid metabolic process"/>
    <property type="evidence" value="ECO:0007669"/>
    <property type="project" value="UniProtKB-ARBA"/>
</dbReference>
<dbReference type="PANTHER" id="PTHR42760">
    <property type="entry name" value="SHORT-CHAIN DEHYDROGENASES/REDUCTASES FAMILY MEMBER"/>
    <property type="match status" value="1"/>
</dbReference>
<dbReference type="RefSeq" id="WP_307254991.1">
    <property type="nucleotide sequence ID" value="NZ_JAUSTO010000010.1"/>
</dbReference>
<dbReference type="InterPro" id="IPR002347">
    <property type="entry name" value="SDR_fam"/>
</dbReference>
<dbReference type="PRINTS" id="PR00080">
    <property type="entry name" value="SDRFAMILY"/>
</dbReference>
<gene>
    <name evidence="4" type="ORF">J2S20_001700</name>
</gene>
<dbReference type="AlphaFoldDB" id="A0AAE4AL91"/>
<keyword evidence="5" id="KW-1185">Reference proteome</keyword>
<proteinExistence type="inferred from homology"/>
<sequence>MKIKRYLQSFISLFKEQKVKSIIIPALPEQLFDGKVALVTGGSSGIGLGIAKSLASCGCKVIIAGRNEKRLIEAINIVGNNSKYIILDISDAASIEGKIEQAWNIYSEKKIDILINSAGNACVSGYNNFFKTTISSYDQVMDANAKGVFFTSQSIAKRMIENNIHGHILNVSSSSALRPAWTPYEMSKWSIRGFTMGLADTLIKYGIVVNAIAPGPTATNMTGKQYGDSIYHSTSPSSRYTTVDEVAYLATIMVSDTCNMVVGDTFYITGGCGTISLHN</sequence>
<evidence type="ECO:0000256" key="1">
    <source>
        <dbReference type="ARBA" id="ARBA00006484"/>
    </source>
</evidence>
<comment type="caution">
    <text evidence="4">The sequence shown here is derived from an EMBL/GenBank/DDBJ whole genome shotgun (WGS) entry which is preliminary data.</text>
</comment>
<accession>A0AAE4AL91</accession>
<organism evidence="4 5">
    <name type="scientific">Moryella indoligenes</name>
    <dbReference type="NCBI Taxonomy" id="371674"/>
    <lineage>
        <taxon>Bacteria</taxon>
        <taxon>Bacillati</taxon>
        <taxon>Bacillota</taxon>
        <taxon>Clostridia</taxon>
        <taxon>Lachnospirales</taxon>
        <taxon>Lachnospiraceae</taxon>
        <taxon>Moryella</taxon>
    </lineage>
</organism>
<dbReference type="Pfam" id="PF00106">
    <property type="entry name" value="adh_short"/>
    <property type="match status" value="1"/>
</dbReference>
<dbReference type="GO" id="GO:0006633">
    <property type="term" value="P:fatty acid biosynthetic process"/>
    <property type="evidence" value="ECO:0007669"/>
    <property type="project" value="TreeGrafter"/>
</dbReference>
<dbReference type="FunFam" id="3.40.50.720:FF:000084">
    <property type="entry name" value="Short-chain dehydrogenase reductase"/>
    <property type="match status" value="1"/>
</dbReference>
<dbReference type="Gene3D" id="3.40.50.720">
    <property type="entry name" value="NAD(P)-binding Rossmann-like Domain"/>
    <property type="match status" value="1"/>
</dbReference>
<name>A0AAE4AL91_9FIRM</name>
<dbReference type="Proteomes" id="UP001241537">
    <property type="component" value="Unassembled WGS sequence"/>
</dbReference>